<dbReference type="SUPFAM" id="SSF55729">
    <property type="entry name" value="Acyl-CoA N-acyltransferases (Nat)"/>
    <property type="match status" value="1"/>
</dbReference>
<dbReference type="CDD" id="cd04301">
    <property type="entry name" value="NAT_SF"/>
    <property type="match status" value="1"/>
</dbReference>
<dbReference type="Proteomes" id="UP001271890">
    <property type="component" value="Unassembled WGS sequence"/>
</dbReference>
<keyword evidence="3" id="KW-1185">Reference proteome</keyword>
<comment type="caution">
    <text evidence="2">The sequence shown here is derived from an EMBL/GenBank/DDBJ whole genome shotgun (WGS) entry which is preliminary data.</text>
</comment>
<organism evidence="2 3">
    <name type="scientific">Xenorhabdus santafensis</name>
    <dbReference type="NCBI Taxonomy" id="2582833"/>
    <lineage>
        <taxon>Bacteria</taxon>
        <taxon>Pseudomonadati</taxon>
        <taxon>Pseudomonadota</taxon>
        <taxon>Gammaproteobacteria</taxon>
        <taxon>Enterobacterales</taxon>
        <taxon>Morganellaceae</taxon>
        <taxon>Xenorhabdus</taxon>
    </lineage>
</organism>
<name>A0ABU4S8C7_9GAMM</name>
<dbReference type="Pfam" id="PF00583">
    <property type="entry name" value="Acetyltransf_1"/>
    <property type="match status" value="1"/>
</dbReference>
<accession>A0ABU4S8C7</accession>
<gene>
    <name evidence="2" type="ORF">FE392_06825</name>
</gene>
<reference evidence="3" key="1">
    <citation type="journal article" date="2024" name="Toxins">
        <title>Genome Sequence Analysis of Native Xenorhabdus Strains Isolated from Entomopathogenic Nematodes in Argentina.</title>
        <authorList>
            <person name="Palma L."/>
            <person name="Frizzo L."/>
            <person name="Kaiser S."/>
            <person name="Berry C."/>
            <person name="Caballero P."/>
            <person name="Bode H.B."/>
            <person name="Del Valle E.E."/>
        </authorList>
    </citation>
    <scope>NUCLEOTIDE SEQUENCE [LARGE SCALE GENOMIC DNA]</scope>
    <source>
        <strain evidence="3">12</strain>
    </source>
</reference>
<evidence type="ECO:0000313" key="2">
    <source>
        <dbReference type="EMBL" id="MDX7987042.1"/>
    </source>
</evidence>
<dbReference type="InterPro" id="IPR000182">
    <property type="entry name" value="GNAT_dom"/>
</dbReference>
<dbReference type="EMBL" id="VCDN01000021">
    <property type="protein sequence ID" value="MDX7987042.1"/>
    <property type="molecule type" value="Genomic_DNA"/>
</dbReference>
<feature type="domain" description="N-acetyltransferase" evidence="1">
    <location>
        <begin position="126"/>
        <end position="260"/>
    </location>
</feature>
<dbReference type="InterPro" id="IPR016181">
    <property type="entry name" value="Acyl_CoA_acyltransferase"/>
</dbReference>
<proteinExistence type="predicted"/>
<dbReference type="RefSeq" id="WP_319929477.1">
    <property type="nucleotide sequence ID" value="NZ_VCDN01000021.1"/>
</dbReference>
<evidence type="ECO:0000313" key="3">
    <source>
        <dbReference type="Proteomes" id="UP001271890"/>
    </source>
</evidence>
<dbReference type="PROSITE" id="PS51186">
    <property type="entry name" value="GNAT"/>
    <property type="match status" value="1"/>
</dbReference>
<evidence type="ECO:0000259" key="1">
    <source>
        <dbReference type="PROSITE" id="PS51186"/>
    </source>
</evidence>
<protein>
    <submittedName>
        <fullName evidence="2">GNAT family N-acetyltransferase</fullName>
    </submittedName>
</protein>
<sequence length="260" mass="29079">MNKHHLSAAVLSHHQIEDYFYSSISLMHQHISEDVRAYATGVEVHVLNFLLVTENHSQIAKNVQKGIRLLDEHFDIPFAVYAVKPNLQTLEVLRYAGFVPDVDGITTAMQLDLLNWSVINDVSAGYDIRCVEHDLRDWLIPVESAFETCNLLSAQYQKRHQAAIDAGKSLQHYALYVDGQPVCALTLSRLGDIVRFDDIGTVTGMQRKGYASALVNHVLAEAKQQGATACYLDASPDGNGLYLRTGFLPLFEYQGFIRAE</sequence>
<dbReference type="Gene3D" id="3.40.630.30">
    <property type="match status" value="1"/>
</dbReference>